<dbReference type="AlphaFoldDB" id="A0AA42C9Q7"/>
<organism evidence="2 3">
    <name type="scientific">Gaoshiqia sediminis</name>
    <dbReference type="NCBI Taxonomy" id="2986998"/>
    <lineage>
        <taxon>Bacteria</taxon>
        <taxon>Pseudomonadati</taxon>
        <taxon>Bacteroidota</taxon>
        <taxon>Bacteroidia</taxon>
        <taxon>Marinilabiliales</taxon>
        <taxon>Prolixibacteraceae</taxon>
        <taxon>Gaoshiqia</taxon>
    </lineage>
</organism>
<accession>A0AA42C9Q7</accession>
<dbReference type="Proteomes" id="UP001163821">
    <property type="component" value="Unassembled WGS sequence"/>
</dbReference>
<evidence type="ECO:0000313" key="2">
    <source>
        <dbReference type="EMBL" id="MCW0482450.1"/>
    </source>
</evidence>
<keyword evidence="1" id="KW-0732">Signal</keyword>
<name>A0AA42C9Q7_9BACT</name>
<reference evidence="2" key="1">
    <citation type="submission" date="2022-10" db="EMBL/GenBank/DDBJ databases">
        <title>Gaoshiqiia sediminis gen. nov., sp. nov., isolated from coastal sediment.</title>
        <authorList>
            <person name="Yu W.X."/>
            <person name="Mu D.S."/>
            <person name="Du J.Z."/>
            <person name="Liang Y.Q."/>
        </authorList>
    </citation>
    <scope>NUCLEOTIDE SEQUENCE</scope>
    <source>
        <strain evidence="2">A06</strain>
    </source>
</reference>
<gene>
    <name evidence="2" type="ORF">N2K84_06890</name>
</gene>
<evidence type="ECO:0008006" key="4">
    <source>
        <dbReference type="Google" id="ProtNLM"/>
    </source>
</evidence>
<protein>
    <recommendedName>
        <fullName evidence="4">Outer membrane protein beta-barrel domain-containing protein</fullName>
    </recommendedName>
</protein>
<evidence type="ECO:0000256" key="1">
    <source>
        <dbReference type="SAM" id="SignalP"/>
    </source>
</evidence>
<dbReference type="RefSeq" id="WP_282591053.1">
    <property type="nucleotide sequence ID" value="NZ_JAPAAF010000006.1"/>
</dbReference>
<evidence type="ECO:0000313" key="3">
    <source>
        <dbReference type="Proteomes" id="UP001163821"/>
    </source>
</evidence>
<keyword evidence="3" id="KW-1185">Reference proteome</keyword>
<proteinExistence type="predicted"/>
<dbReference type="EMBL" id="JAPAAF010000006">
    <property type="protein sequence ID" value="MCW0482450.1"/>
    <property type="molecule type" value="Genomic_DNA"/>
</dbReference>
<sequence length="249" mass="27398">MTRLLFCILLFAALPASVSAQVQSAETSVNLSGHQDSPKLVLSARGGLSYLTASAKEDKKTLQSYGLSEDAADDYYRDYKLGYHSRANLGLVFPSGMGGGIVHRYFSTSAGLTGFFDPQDGVHLIYGETSEQVHINFYGATFDMQEELSPKLTGKLSYGIGYTDFRDEMIMMNQPVLITGNNLGLDMAFDLQYLLFGKLTLNAQLSYFVCTLKKVKFDDGYTSESYELSGNEKQNLSALDLSVGLSYTF</sequence>
<comment type="caution">
    <text evidence="2">The sequence shown here is derived from an EMBL/GenBank/DDBJ whole genome shotgun (WGS) entry which is preliminary data.</text>
</comment>
<feature type="chain" id="PRO_5041226541" description="Outer membrane protein beta-barrel domain-containing protein" evidence="1">
    <location>
        <begin position="21"/>
        <end position="249"/>
    </location>
</feature>
<feature type="signal peptide" evidence="1">
    <location>
        <begin position="1"/>
        <end position="20"/>
    </location>
</feature>